<gene>
    <name evidence="2" type="ORF">TSPGSL018_12361</name>
</gene>
<feature type="compositionally biased region" description="Basic and acidic residues" evidence="1">
    <location>
        <begin position="32"/>
        <end position="44"/>
    </location>
</feature>
<feature type="region of interest" description="Disordered" evidence="1">
    <location>
        <begin position="151"/>
        <end position="257"/>
    </location>
</feature>
<feature type="compositionally biased region" description="Basic and acidic residues" evidence="1">
    <location>
        <begin position="123"/>
        <end position="135"/>
    </location>
</feature>
<feature type="compositionally biased region" description="Polar residues" evidence="1">
    <location>
        <begin position="164"/>
        <end position="175"/>
    </location>
</feature>
<feature type="non-terminal residue" evidence="2">
    <location>
        <position position="257"/>
    </location>
</feature>
<feature type="compositionally biased region" description="Acidic residues" evidence="1">
    <location>
        <begin position="94"/>
        <end position="121"/>
    </location>
</feature>
<feature type="compositionally biased region" description="Low complexity" evidence="1">
    <location>
        <begin position="84"/>
        <end position="93"/>
    </location>
</feature>
<feature type="compositionally biased region" description="Basic and acidic residues" evidence="1">
    <location>
        <begin position="151"/>
        <end position="161"/>
    </location>
</feature>
<dbReference type="AlphaFoldDB" id="A0A061R8F6"/>
<reference evidence="2" key="1">
    <citation type="submission" date="2014-05" db="EMBL/GenBank/DDBJ databases">
        <title>The transcriptome of the halophilic microalga Tetraselmis sp. GSL018 isolated from the Great Salt Lake, Utah.</title>
        <authorList>
            <person name="Jinkerson R.E."/>
            <person name="D'Adamo S."/>
            <person name="Posewitz M.C."/>
        </authorList>
    </citation>
    <scope>NUCLEOTIDE SEQUENCE</scope>
    <source>
        <strain evidence="2">GSL018</strain>
    </source>
</reference>
<feature type="compositionally biased region" description="Acidic residues" evidence="1">
    <location>
        <begin position="53"/>
        <end position="65"/>
    </location>
</feature>
<feature type="compositionally biased region" description="Basic and acidic residues" evidence="1">
    <location>
        <begin position="183"/>
        <end position="200"/>
    </location>
</feature>
<organism evidence="2">
    <name type="scientific">Tetraselmis sp. GSL018</name>
    <dbReference type="NCBI Taxonomy" id="582737"/>
    <lineage>
        <taxon>Eukaryota</taxon>
        <taxon>Viridiplantae</taxon>
        <taxon>Chlorophyta</taxon>
        <taxon>core chlorophytes</taxon>
        <taxon>Chlorodendrophyceae</taxon>
        <taxon>Chlorodendrales</taxon>
        <taxon>Chlorodendraceae</taxon>
        <taxon>Tetraselmis</taxon>
    </lineage>
</organism>
<protein>
    <submittedName>
        <fullName evidence="2">Uncharacterized protein</fullName>
    </submittedName>
</protein>
<evidence type="ECO:0000256" key="1">
    <source>
        <dbReference type="SAM" id="MobiDB-lite"/>
    </source>
</evidence>
<feature type="compositionally biased region" description="Basic and acidic residues" evidence="1">
    <location>
        <begin position="230"/>
        <end position="257"/>
    </location>
</feature>
<feature type="region of interest" description="Disordered" evidence="1">
    <location>
        <begin position="1"/>
        <end position="135"/>
    </location>
</feature>
<evidence type="ECO:0000313" key="2">
    <source>
        <dbReference type="EMBL" id="JAC66960.1"/>
    </source>
</evidence>
<name>A0A061R8F6_9CHLO</name>
<dbReference type="EMBL" id="GBEZ01019622">
    <property type="protein sequence ID" value="JAC66960.1"/>
    <property type="molecule type" value="Transcribed_RNA"/>
</dbReference>
<proteinExistence type="predicted"/>
<sequence>MDFDLEDELAAAAGRGEYVSGGDQTSHKKRAKDPVSSDSDDKSGRRAGPRYAEEEDGGDSQEEDMPPSTGKKGGMPFKKRRVGSKGSKAAGSESEGEEDEGSEDGGGDEEDDEDEFGDGYDAELYKDEEDRQRLAAMTELEREMILAERAEQRDKLKERRLNAMQAQRATGATNAHRQHRPPKPKEPKRPAREEAAASRDDEFEAMYVRSSTRQRGKDNAKDSALQALQKTRESRAQRSGTREEKAKAMQREDRREE</sequence>
<accession>A0A061R8F6</accession>